<organism evidence="1 2">
    <name type="scientific">Paenibacillus mucilaginosus (strain KNP414)</name>
    <dbReference type="NCBI Taxonomy" id="1036673"/>
    <lineage>
        <taxon>Bacteria</taxon>
        <taxon>Bacillati</taxon>
        <taxon>Bacillota</taxon>
        <taxon>Bacilli</taxon>
        <taxon>Bacillales</taxon>
        <taxon>Paenibacillaceae</taxon>
        <taxon>Paenibacillus</taxon>
    </lineage>
</organism>
<dbReference type="InterPro" id="IPR007530">
    <property type="entry name" value="Aminoglycoside_adenylylTfrase"/>
</dbReference>
<dbReference type="PATRIC" id="fig|1036673.3.peg.3927"/>
<dbReference type="SUPFAM" id="SSF81301">
    <property type="entry name" value="Nucleotidyltransferase"/>
    <property type="match status" value="1"/>
</dbReference>
<dbReference type="KEGG" id="pms:KNP414_04261"/>
<dbReference type="AlphaFoldDB" id="F8FHT6"/>
<dbReference type="InterPro" id="IPR043519">
    <property type="entry name" value="NT_sf"/>
</dbReference>
<proteinExistence type="predicted"/>
<accession>F8FHT6</accession>
<protein>
    <submittedName>
        <fullName evidence="1">AadK</fullName>
    </submittedName>
</protein>
<sequence length="295" mass="34809">MKPVGTEEYCLRSEHEMMSTIINFAKNDDRIRLATLEGSRTNKNIPVDTFRDYDISYFVTDIESFKETDQWLEFFGNRLMMQKPEDMELFPSELGNWFSYIILFEDGNKLDLTLIPINEVGDYFTKNDGLVEVLLDKDTLINNEVIADDRQYWIKKPTARAFDDCCNEFWMVSTYVVKGLARKEILFAIDHLNEIGRPNLLRMMAWQIGSEHGYTFSVGKNYKFINRYLPNEDWEKLLSTYSENGYQEMWQSLLTCYELFRKYSKAVSESLGYTYPDYDEAITKYTENIYSSLVI</sequence>
<reference evidence="1 2" key="2">
    <citation type="journal article" date="2013" name="Genome Announc.">
        <title>Genome Sequence of Growth-Improving Paenibacillus mucilaginosus Strain KNP414.</title>
        <authorList>
            <person name="Lu J.J."/>
            <person name="Wang J.F."/>
            <person name="Hu X.F."/>
        </authorList>
    </citation>
    <scope>NUCLEOTIDE SEQUENCE [LARGE SCALE GENOMIC DNA]</scope>
    <source>
        <strain evidence="1 2">KNP414</strain>
    </source>
</reference>
<evidence type="ECO:0000313" key="2">
    <source>
        <dbReference type="Proteomes" id="UP000006620"/>
    </source>
</evidence>
<dbReference type="PIRSF" id="PIRSF000812">
    <property type="entry name" value="AAD"/>
    <property type="match status" value="1"/>
</dbReference>
<reference evidence="2" key="1">
    <citation type="submission" date="2011-06" db="EMBL/GenBank/DDBJ databases">
        <title>Complete genome sequence of Paenibacillus mucilaginosus KNP414.</title>
        <authorList>
            <person name="Wang J."/>
            <person name="Hu S."/>
            <person name="Hu X."/>
            <person name="Zhang B."/>
            <person name="Dong D."/>
            <person name="Zhang S."/>
            <person name="Zhao K."/>
            <person name="Wu D."/>
        </authorList>
    </citation>
    <scope>NUCLEOTIDE SEQUENCE [LARGE SCALE GENOMIC DNA]</scope>
    <source>
        <strain evidence="2">KNP414</strain>
    </source>
</reference>
<dbReference type="SUPFAM" id="SSF81631">
    <property type="entry name" value="PAP/OAS1 substrate-binding domain"/>
    <property type="match status" value="1"/>
</dbReference>
<gene>
    <name evidence="1" type="primary">aadK</name>
    <name evidence="1" type="ordered locus">KNP414_04261</name>
</gene>
<dbReference type="Proteomes" id="UP000006620">
    <property type="component" value="Chromosome"/>
</dbReference>
<evidence type="ECO:0000313" key="1">
    <source>
        <dbReference type="EMBL" id="AEI42793.1"/>
    </source>
</evidence>
<dbReference type="Pfam" id="PF04439">
    <property type="entry name" value="Adenyl_transf"/>
    <property type="match status" value="1"/>
</dbReference>
<dbReference type="Gene3D" id="3.30.460.10">
    <property type="entry name" value="Beta Polymerase, domain 2"/>
    <property type="match status" value="1"/>
</dbReference>
<dbReference type="Gene3D" id="1.20.120.330">
    <property type="entry name" value="Nucleotidyltransferases domain 2"/>
    <property type="match status" value="1"/>
</dbReference>
<name>F8FHT6_PAEMK</name>
<dbReference type="NCBIfam" id="NF033084">
    <property type="entry name" value="ANT_6"/>
    <property type="match status" value="1"/>
</dbReference>
<dbReference type="HOGENOM" id="CLU_076578_1_0_9"/>
<dbReference type="EMBL" id="CP002869">
    <property type="protein sequence ID" value="AEI42793.1"/>
    <property type="molecule type" value="Genomic_DNA"/>
</dbReference>